<evidence type="ECO:0000256" key="2">
    <source>
        <dbReference type="SAM" id="Phobius"/>
    </source>
</evidence>
<evidence type="ECO:0000256" key="1">
    <source>
        <dbReference type="SAM" id="MobiDB-lite"/>
    </source>
</evidence>
<name>A0A2N9GW81_FAGSY</name>
<dbReference type="AlphaFoldDB" id="A0A2N9GW81"/>
<sequence>MVNDYSEKIEVVASKLAAPLTTPDTQVSEEPFAKTTINESPSKSGGENHILPTPRLRRRFVPASNSEDRIHDSAEADSSPPVKLDAAAQAHIEKHRCLGDARHHIMALDPSVEETLIRFVGILFVLTLWGVMLYFHETGTFASNLNATFLSLIPKKAETVEVKDFRPISLVGGMYKIISKDSVFFANEVLDSRLKQGTPGVMCKLDIEKAYNHVDWGFLIYLLQRSGFSMKWCNWIWICISIVCFSIIINGCPKASLLALVLEYLRHVFQWSEVSGLRVNLHKSEMVPMEKLQRDFLWNGMGDQPKIHLVNLAKGGFVEAGGGGEIWESLGRMVYKRNSGCGGVGLWKGIRRGWERFCPLISFSVGNGERVKFWYDQWCGDSPLKGAFPALFSIAADKEAAVADLMSIRNGKIHWEVTFVRNLQDWEIDALVSFLDLLYSVSLHDSRVDQLCWQRNSKKGFSLRSYYRCLIAPTTMKFPWKGIWKTKGPPPPK</sequence>
<organism evidence="3">
    <name type="scientific">Fagus sylvatica</name>
    <name type="common">Beechnut</name>
    <dbReference type="NCBI Taxonomy" id="28930"/>
    <lineage>
        <taxon>Eukaryota</taxon>
        <taxon>Viridiplantae</taxon>
        <taxon>Streptophyta</taxon>
        <taxon>Embryophyta</taxon>
        <taxon>Tracheophyta</taxon>
        <taxon>Spermatophyta</taxon>
        <taxon>Magnoliopsida</taxon>
        <taxon>eudicotyledons</taxon>
        <taxon>Gunneridae</taxon>
        <taxon>Pentapetalae</taxon>
        <taxon>rosids</taxon>
        <taxon>fabids</taxon>
        <taxon>Fagales</taxon>
        <taxon>Fagaceae</taxon>
        <taxon>Fagus</taxon>
    </lineage>
</organism>
<evidence type="ECO:0008006" key="4">
    <source>
        <dbReference type="Google" id="ProtNLM"/>
    </source>
</evidence>
<evidence type="ECO:0000313" key="3">
    <source>
        <dbReference type="EMBL" id="SPD03835.1"/>
    </source>
</evidence>
<reference evidence="3" key="1">
    <citation type="submission" date="2018-02" db="EMBL/GenBank/DDBJ databases">
        <authorList>
            <person name="Cohen D.B."/>
            <person name="Kent A.D."/>
        </authorList>
    </citation>
    <scope>NUCLEOTIDE SEQUENCE</scope>
</reference>
<dbReference type="PANTHER" id="PTHR36617">
    <property type="entry name" value="PROTEIN, PUTATIVE-RELATED"/>
    <property type="match status" value="1"/>
</dbReference>
<keyword evidence="2" id="KW-0472">Membrane</keyword>
<dbReference type="PANTHER" id="PTHR36617:SF15">
    <property type="entry name" value="REVERSE TRANSCRIPTASE ZINC-BINDING DOMAIN-CONTAINING PROTEIN"/>
    <property type="match status" value="1"/>
</dbReference>
<gene>
    <name evidence="3" type="ORF">FSB_LOCUS31717</name>
</gene>
<accession>A0A2N9GW81</accession>
<feature type="transmembrane region" description="Helical" evidence="2">
    <location>
        <begin position="116"/>
        <end position="135"/>
    </location>
</feature>
<protein>
    <recommendedName>
        <fullName evidence="4">Reverse transcriptase domain-containing protein</fullName>
    </recommendedName>
</protein>
<keyword evidence="2" id="KW-0812">Transmembrane</keyword>
<feature type="compositionally biased region" description="Polar residues" evidence="1">
    <location>
        <begin position="35"/>
        <end position="45"/>
    </location>
</feature>
<feature type="region of interest" description="Disordered" evidence="1">
    <location>
        <begin position="21"/>
        <end position="51"/>
    </location>
</feature>
<keyword evidence="2" id="KW-1133">Transmembrane helix</keyword>
<proteinExistence type="predicted"/>
<dbReference type="EMBL" id="OIVN01002458">
    <property type="protein sequence ID" value="SPD03835.1"/>
    <property type="molecule type" value="Genomic_DNA"/>
</dbReference>